<evidence type="ECO:0000256" key="4">
    <source>
        <dbReference type="PROSITE-ProRule" id="PRU00335"/>
    </source>
</evidence>
<dbReference type="InterPro" id="IPR009057">
    <property type="entry name" value="Homeodomain-like_sf"/>
</dbReference>
<dbReference type="InterPro" id="IPR036271">
    <property type="entry name" value="Tet_transcr_reg_TetR-rel_C_sf"/>
</dbReference>
<dbReference type="PROSITE" id="PS50977">
    <property type="entry name" value="HTH_TETR_2"/>
    <property type="match status" value="1"/>
</dbReference>
<dbReference type="SUPFAM" id="SSF46689">
    <property type="entry name" value="Homeodomain-like"/>
    <property type="match status" value="1"/>
</dbReference>
<dbReference type="PRINTS" id="PR00455">
    <property type="entry name" value="HTHTETR"/>
</dbReference>
<proteinExistence type="predicted"/>
<dbReference type="SUPFAM" id="SSF48498">
    <property type="entry name" value="Tetracyclin repressor-like, C-terminal domain"/>
    <property type="match status" value="1"/>
</dbReference>
<dbReference type="Proteomes" id="UP001139516">
    <property type="component" value="Unassembled WGS sequence"/>
</dbReference>
<keyword evidence="1" id="KW-0805">Transcription regulation</keyword>
<dbReference type="InterPro" id="IPR041586">
    <property type="entry name" value="PsrA_TetR_C"/>
</dbReference>
<dbReference type="PROSITE" id="PS01081">
    <property type="entry name" value="HTH_TETR_1"/>
    <property type="match status" value="1"/>
</dbReference>
<dbReference type="PANTHER" id="PTHR30055">
    <property type="entry name" value="HTH-TYPE TRANSCRIPTIONAL REGULATOR RUTR"/>
    <property type="match status" value="1"/>
</dbReference>
<name>A0A9X1YES2_9PROT</name>
<dbReference type="Pfam" id="PF17939">
    <property type="entry name" value="TetR_C_30"/>
    <property type="match status" value="1"/>
</dbReference>
<dbReference type="GO" id="GO:0003700">
    <property type="term" value="F:DNA-binding transcription factor activity"/>
    <property type="evidence" value="ECO:0007669"/>
    <property type="project" value="TreeGrafter"/>
</dbReference>
<gene>
    <name evidence="6" type="ORF">M0638_25225</name>
</gene>
<feature type="domain" description="HTH tetR-type" evidence="5">
    <location>
        <begin position="20"/>
        <end position="80"/>
    </location>
</feature>
<keyword evidence="7" id="KW-1185">Reference proteome</keyword>
<dbReference type="RefSeq" id="WP_248669723.1">
    <property type="nucleotide sequence ID" value="NZ_JALPRX010000138.1"/>
</dbReference>
<feature type="DNA-binding region" description="H-T-H motif" evidence="4">
    <location>
        <begin position="43"/>
        <end position="62"/>
    </location>
</feature>
<evidence type="ECO:0000256" key="1">
    <source>
        <dbReference type="ARBA" id="ARBA00023015"/>
    </source>
</evidence>
<evidence type="ECO:0000256" key="2">
    <source>
        <dbReference type="ARBA" id="ARBA00023125"/>
    </source>
</evidence>
<dbReference type="InterPro" id="IPR023772">
    <property type="entry name" value="DNA-bd_HTH_TetR-type_CS"/>
</dbReference>
<evidence type="ECO:0000313" key="7">
    <source>
        <dbReference type="Proteomes" id="UP001139516"/>
    </source>
</evidence>
<comment type="caution">
    <text evidence="6">The sequence shown here is derived from an EMBL/GenBank/DDBJ whole genome shotgun (WGS) entry which is preliminary data.</text>
</comment>
<evidence type="ECO:0000256" key="3">
    <source>
        <dbReference type="ARBA" id="ARBA00023163"/>
    </source>
</evidence>
<evidence type="ECO:0000259" key="5">
    <source>
        <dbReference type="PROSITE" id="PS50977"/>
    </source>
</evidence>
<dbReference type="InterPro" id="IPR050109">
    <property type="entry name" value="HTH-type_TetR-like_transc_reg"/>
</dbReference>
<dbReference type="Gene3D" id="1.10.357.10">
    <property type="entry name" value="Tetracycline Repressor, domain 2"/>
    <property type="match status" value="1"/>
</dbReference>
<protein>
    <submittedName>
        <fullName evidence="6">TetR family transcriptional regulator</fullName>
    </submittedName>
</protein>
<sequence>MGRGLRRADAGQEVAPALPRPTQDRLLDAAEDLFSRSGFDAVSTREICRQANVNLALLSYHFGGKEALFEQVIARRAEEVGRKRRERLRALQAVGELSVEALLDAFMRPLIERMRSGDPGWQRYVRLLPQLGLANRWLGLMERHFDDTARLFIRALQQALPGLEAGLLHRGFHMVLISMLAVASGNRRVDTLSDGRQPAADLDAAYDALLAFAAAGLRGLAGGDLAGGTQGGAQPASREPSAG</sequence>
<evidence type="ECO:0000313" key="6">
    <source>
        <dbReference type="EMBL" id="MCK8787673.1"/>
    </source>
</evidence>
<keyword evidence="2 4" id="KW-0238">DNA-binding</keyword>
<keyword evidence="3" id="KW-0804">Transcription</keyword>
<dbReference type="AlphaFoldDB" id="A0A9X1YES2"/>
<dbReference type="GO" id="GO:0000976">
    <property type="term" value="F:transcription cis-regulatory region binding"/>
    <property type="evidence" value="ECO:0007669"/>
    <property type="project" value="TreeGrafter"/>
</dbReference>
<dbReference type="InterPro" id="IPR001647">
    <property type="entry name" value="HTH_TetR"/>
</dbReference>
<accession>A0A9X1YES2</accession>
<dbReference type="EMBL" id="JALPRX010000138">
    <property type="protein sequence ID" value="MCK8787673.1"/>
    <property type="molecule type" value="Genomic_DNA"/>
</dbReference>
<dbReference type="Pfam" id="PF00440">
    <property type="entry name" value="TetR_N"/>
    <property type="match status" value="1"/>
</dbReference>
<dbReference type="PANTHER" id="PTHR30055:SF234">
    <property type="entry name" value="HTH-TYPE TRANSCRIPTIONAL REGULATOR BETI"/>
    <property type="match status" value="1"/>
</dbReference>
<organism evidence="6 7">
    <name type="scientific">Roseomonas acroporae</name>
    <dbReference type="NCBI Taxonomy" id="2937791"/>
    <lineage>
        <taxon>Bacteria</taxon>
        <taxon>Pseudomonadati</taxon>
        <taxon>Pseudomonadota</taxon>
        <taxon>Alphaproteobacteria</taxon>
        <taxon>Acetobacterales</taxon>
        <taxon>Roseomonadaceae</taxon>
        <taxon>Roseomonas</taxon>
    </lineage>
</organism>
<reference evidence="6" key="1">
    <citation type="submission" date="2022-04" db="EMBL/GenBank/DDBJ databases">
        <title>Roseomonas acroporae sp. nov., isolated from coral Acropora digitifera.</title>
        <authorList>
            <person name="Sun H."/>
        </authorList>
    </citation>
    <scope>NUCLEOTIDE SEQUENCE</scope>
    <source>
        <strain evidence="6">NAR14</strain>
    </source>
</reference>